<keyword evidence="7" id="KW-1185">Reference proteome</keyword>
<gene>
    <name evidence="5" type="ORF">AVEN_187091_1</name>
    <name evidence="6" type="ORF">AVEN_207519_1</name>
    <name evidence="4" type="ORF">AVEN_236989_1</name>
    <name evidence="3" type="ORF">AVEN_245193_1</name>
</gene>
<evidence type="ECO:0000313" key="4">
    <source>
        <dbReference type="EMBL" id="GBN27146.1"/>
    </source>
</evidence>
<accession>A0A4Y2MJ52</accession>
<dbReference type="EMBL" id="BGPR01123536">
    <property type="protein sequence ID" value="GBN27199.1"/>
    <property type="molecule type" value="Genomic_DNA"/>
</dbReference>
<dbReference type="Gene3D" id="1.10.10.1450">
    <property type="match status" value="1"/>
</dbReference>
<organism evidence="5 7">
    <name type="scientific">Araneus ventricosus</name>
    <name type="common">Orbweaver spider</name>
    <name type="synonym">Epeira ventricosa</name>
    <dbReference type="NCBI Taxonomy" id="182803"/>
    <lineage>
        <taxon>Eukaryota</taxon>
        <taxon>Metazoa</taxon>
        <taxon>Ecdysozoa</taxon>
        <taxon>Arthropoda</taxon>
        <taxon>Chelicerata</taxon>
        <taxon>Arachnida</taxon>
        <taxon>Araneae</taxon>
        <taxon>Araneomorphae</taxon>
        <taxon>Entelegynae</taxon>
        <taxon>Araneoidea</taxon>
        <taxon>Araneidae</taxon>
        <taxon>Araneus</taxon>
    </lineage>
</organism>
<feature type="compositionally biased region" description="Basic and acidic residues" evidence="1">
    <location>
        <begin position="91"/>
        <end position="100"/>
    </location>
</feature>
<dbReference type="Pfam" id="PF17906">
    <property type="entry name" value="HTH_48"/>
    <property type="match status" value="1"/>
</dbReference>
<dbReference type="Proteomes" id="UP000499080">
    <property type="component" value="Unassembled WGS sequence"/>
</dbReference>
<dbReference type="EMBL" id="BGPR01123496">
    <property type="protein sequence ID" value="GBN27091.1"/>
    <property type="molecule type" value="Genomic_DNA"/>
</dbReference>
<dbReference type="EMBL" id="BGPR01123534">
    <property type="protein sequence ID" value="GBN27191.1"/>
    <property type="molecule type" value="Genomic_DNA"/>
</dbReference>
<dbReference type="EMBL" id="BGPR01123520">
    <property type="protein sequence ID" value="GBN27146.1"/>
    <property type="molecule type" value="Genomic_DNA"/>
</dbReference>
<evidence type="ECO:0000256" key="1">
    <source>
        <dbReference type="SAM" id="MobiDB-lite"/>
    </source>
</evidence>
<feature type="region of interest" description="Disordered" evidence="1">
    <location>
        <begin position="78"/>
        <end position="106"/>
    </location>
</feature>
<reference evidence="5 7" key="1">
    <citation type="journal article" date="2019" name="Sci. Rep.">
        <title>Orb-weaving spider Araneus ventricosus genome elucidates the spidroin gene catalogue.</title>
        <authorList>
            <person name="Kono N."/>
            <person name="Nakamura H."/>
            <person name="Ohtoshi R."/>
            <person name="Moran D.A.P."/>
            <person name="Shinohara A."/>
            <person name="Yoshida Y."/>
            <person name="Fujiwara M."/>
            <person name="Mori M."/>
            <person name="Tomita M."/>
            <person name="Arakawa K."/>
        </authorList>
    </citation>
    <scope>NUCLEOTIDE SEQUENCE [LARGE SCALE GENOMIC DNA]</scope>
</reference>
<evidence type="ECO:0000313" key="5">
    <source>
        <dbReference type="EMBL" id="GBN27191.1"/>
    </source>
</evidence>
<name>A0A4Y2MJ52_ARAVE</name>
<sequence>MFKIIESPAPCEVRSVIRFLSARNLSAADIHRQICEVYGATAICEGKVRKIMASMFWDRHGILLVDFMQRGNHHKCGSLLPNPAKATQSDSKQKTRHADRGNFVTP</sequence>
<comment type="caution">
    <text evidence="5">The sequence shown here is derived from an EMBL/GenBank/DDBJ whole genome shotgun (WGS) entry which is preliminary data.</text>
</comment>
<evidence type="ECO:0000313" key="3">
    <source>
        <dbReference type="EMBL" id="GBN27091.1"/>
    </source>
</evidence>
<dbReference type="InterPro" id="IPR041426">
    <property type="entry name" value="Mos1_HTH"/>
</dbReference>
<evidence type="ECO:0000313" key="7">
    <source>
        <dbReference type="Proteomes" id="UP000499080"/>
    </source>
</evidence>
<dbReference type="AlphaFoldDB" id="A0A4Y2MJ52"/>
<protein>
    <recommendedName>
        <fullName evidence="2">Mos1 transposase HTH domain-containing protein</fullName>
    </recommendedName>
</protein>
<evidence type="ECO:0000313" key="6">
    <source>
        <dbReference type="EMBL" id="GBN27199.1"/>
    </source>
</evidence>
<proteinExistence type="predicted"/>
<feature type="domain" description="Mos1 transposase HTH" evidence="2">
    <location>
        <begin position="13"/>
        <end position="45"/>
    </location>
</feature>
<evidence type="ECO:0000259" key="2">
    <source>
        <dbReference type="Pfam" id="PF17906"/>
    </source>
</evidence>